<gene>
    <name evidence="1" type="ORF">M747DRAFT_292562</name>
</gene>
<dbReference type="AlphaFoldDB" id="A0A370CB22"/>
<dbReference type="VEuPathDB" id="FungiDB:M747DRAFT_292562"/>
<evidence type="ECO:0000313" key="1">
    <source>
        <dbReference type="EMBL" id="RDH24857.1"/>
    </source>
</evidence>
<name>A0A370CB22_ASPNG</name>
<evidence type="ECO:0000313" key="2">
    <source>
        <dbReference type="Proteomes" id="UP000253845"/>
    </source>
</evidence>
<accession>A0A370CB22</accession>
<protein>
    <submittedName>
        <fullName evidence="1">Uncharacterized protein</fullName>
    </submittedName>
</protein>
<reference evidence="1 2" key="1">
    <citation type="submission" date="2018-07" db="EMBL/GenBank/DDBJ databases">
        <title>Section-level genome sequencing of Aspergillus section Nigri to investigate inter- and intra-species variation.</title>
        <authorList>
            <consortium name="DOE Joint Genome Institute"/>
            <person name="Vesth T.C."/>
            <person name="Nybo J.L."/>
            <person name="Theobald S."/>
            <person name="Frisvad J.C."/>
            <person name="Larsen T.O."/>
            <person name="Nielsen K.F."/>
            <person name="Hoof J.B."/>
            <person name="Brandl J."/>
            <person name="Salamov A."/>
            <person name="Riley R."/>
            <person name="Gladden J.M."/>
            <person name="Phatale P."/>
            <person name="Nielsen M.T."/>
            <person name="Lyhne E.K."/>
            <person name="Kogle M.E."/>
            <person name="Strasser K."/>
            <person name="McDonnell E."/>
            <person name="Barry K."/>
            <person name="Clum A."/>
            <person name="Chen C."/>
            <person name="Nolan M."/>
            <person name="Sandor L."/>
            <person name="Kuo A."/>
            <person name="Lipzen A."/>
            <person name="Hainaut M."/>
            <person name="Drula E."/>
            <person name="Tsang A."/>
            <person name="Magnuson J.K."/>
            <person name="Henrissat B."/>
            <person name="Wiebenga A."/>
            <person name="Simmons B.A."/>
            <person name="Makela M.R."/>
            <person name="De vries R.P."/>
            <person name="Grigoriev I.V."/>
            <person name="Mortensen U.H."/>
            <person name="Baker S.E."/>
            <person name="Andersen M.R."/>
        </authorList>
    </citation>
    <scope>NUCLEOTIDE SEQUENCE [LARGE SCALE GENOMIC DNA]</scope>
    <source>
        <strain evidence="1 2">ATCC 13496</strain>
    </source>
</reference>
<dbReference type="Proteomes" id="UP000253845">
    <property type="component" value="Unassembled WGS sequence"/>
</dbReference>
<dbReference type="EMBL" id="KZ851901">
    <property type="protein sequence ID" value="RDH24857.1"/>
    <property type="molecule type" value="Genomic_DNA"/>
</dbReference>
<proteinExistence type="predicted"/>
<organism evidence="1 2">
    <name type="scientific">Aspergillus niger ATCC 13496</name>
    <dbReference type="NCBI Taxonomy" id="1353008"/>
    <lineage>
        <taxon>Eukaryota</taxon>
        <taxon>Fungi</taxon>
        <taxon>Dikarya</taxon>
        <taxon>Ascomycota</taxon>
        <taxon>Pezizomycotina</taxon>
        <taxon>Eurotiomycetes</taxon>
        <taxon>Eurotiomycetidae</taxon>
        <taxon>Eurotiales</taxon>
        <taxon>Aspergillaceae</taxon>
        <taxon>Aspergillus</taxon>
        <taxon>Aspergillus subgen. Circumdati</taxon>
    </lineage>
</organism>
<sequence length="56" mass="6183">MSSGDKLVATSRIPTWDVLLVDIVPCAIHWLLSPRSPHDHIFRSEFSPGLVCPTSP</sequence>